<sequence>MYTLTRGHLTPPPRRPPQPSLLRLMRSAPRYSEPWEAVARGKGI</sequence>
<feature type="compositionally biased region" description="Pro residues" evidence="1">
    <location>
        <begin position="10"/>
        <end position="19"/>
    </location>
</feature>
<name>A0A5B7I2S3_PORTR</name>
<feature type="region of interest" description="Disordered" evidence="1">
    <location>
        <begin position="1"/>
        <end position="21"/>
    </location>
</feature>
<evidence type="ECO:0000256" key="1">
    <source>
        <dbReference type="SAM" id="MobiDB-lite"/>
    </source>
</evidence>
<proteinExistence type="predicted"/>
<organism evidence="2 3">
    <name type="scientific">Portunus trituberculatus</name>
    <name type="common">Swimming crab</name>
    <name type="synonym">Neptunus trituberculatus</name>
    <dbReference type="NCBI Taxonomy" id="210409"/>
    <lineage>
        <taxon>Eukaryota</taxon>
        <taxon>Metazoa</taxon>
        <taxon>Ecdysozoa</taxon>
        <taxon>Arthropoda</taxon>
        <taxon>Crustacea</taxon>
        <taxon>Multicrustacea</taxon>
        <taxon>Malacostraca</taxon>
        <taxon>Eumalacostraca</taxon>
        <taxon>Eucarida</taxon>
        <taxon>Decapoda</taxon>
        <taxon>Pleocyemata</taxon>
        <taxon>Brachyura</taxon>
        <taxon>Eubrachyura</taxon>
        <taxon>Portunoidea</taxon>
        <taxon>Portunidae</taxon>
        <taxon>Portuninae</taxon>
        <taxon>Portunus</taxon>
    </lineage>
</organism>
<keyword evidence="3" id="KW-1185">Reference proteome</keyword>
<reference evidence="2 3" key="1">
    <citation type="submission" date="2019-05" db="EMBL/GenBank/DDBJ databases">
        <title>Another draft genome of Portunus trituberculatus and its Hox gene families provides insights of decapod evolution.</title>
        <authorList>
            <person name="Jeong J.-H."/>
            <person name="Song I."/>
            <person name="Kim S."/>
            <person name="Choi T."/>
            <person name="Kim D."/>
            <person name="Ryu S."/>
            <person name="Kim W."/>
        </authorList>
    </citation>
    <scope>NUCLEOTIDE SEQUENCE [LARGE SCALE GENOMIC DNA]</scope>
    <source>
        <tissue evidence="2">Muscle</tissue>
    </source>
</reference>
<dbReference type="EMBL" id="VSRR010042978">
    <property type="protein sequence ID" value="MPC76276.1"/>
    <property type="molecule type" value="Genomic_DNA"/>
</dbReference>
<dbReference type="AlphaFoldDB" id="A0A5B7I2S3"/>
<evidence type="ECO:0000313" key="3">
    <source>
        <dbReference type="Proteomes" id="UP000324222"/>
    </source>
</evidence>
<comment type="caution">
    <text evidence="2">The sequence shown here is derived from an EMBL/GenBank/DDBJ whole genome shotgun (WGS) entry which is preliminary data.</text>
</comment>
<protein>
    <submittedName>
        <fullName evidence="2">Uncharacterized protein</fullName>
    </submittedName>
</protein>
<accession>A0A5B7I2S3</accession>
<evidence type="ECO:0000313" key="2">
    <source>
        <dbReference type="EMBL" id="MPC76276.1"/>
    </source>
</evidence>
<gene>
    <name evidence="2" type="ORF">E2C01_070684</name>
</gene>
<dbReference type="Proteomes" id="UP000324222">
    <property type="component" value="Unassembled WGS sequence"/>
</dbReference>